<dbReference type="Proteomes" id="UP000184432">
    <property type="component" value="Unassembled WGS sequence"/>
</dbReference>
<gene>
    <name evidence="1" type="ORF">SAMN04488508_101143</name>
</gene>
<protein>
    <submittedName>
        <fullName evidence="1">Uncharacterized protein</fullName>
    </submittedName>
</protein>
<proteinExistence type="predicted"/>
<dbReference type="EMBL" id="FQYP01000001">
    <property type="protein sequence ID" value="SHI32497.1"/>
    <property type="molecule type" value="Genomic_DNA"/>
</dbReference>
<dbReference type="AlphaFoldDB" id="A0A1M6A7S0"/>
<accession>A0A1M6A7S0</accession>
<organism evidence="1 2">
    <name type="scientific">Aquimarina spongiae</name>
    <dbReference type="NCBI Taxonomy" id="570521"/>
    <lineage>
        <taxon>Bacteria</taxon>
        <taxon>Pseudomonadati</taxon>
        <taxon>Bacteroidota</taxon>
        <taxon>Flavobacteriia</taxon>
        <taxon>Flavobacteriales</taxon>
        <taxon>Flavobacteriaceae</taxon>
        <taxon>Aquimarina</taxon>
    </lineage>
</organism>
<reference evidence="2" key="1">
    <citation type="submission" date="2016-11" db="EMBL/GenBank/DDBJ databases">
        <authorList>
            <person name="Varghese N."/>
            <person name="Submissions S."/>
        </authorList>
    </citation>
    <scope>NUCLEOTIDE SEQUENCE [LARGE SCALE GENOMIC DNA]</scope>
    <source>
        <strain evidence="2">DSM 22623</strain>
    </source>
</reference>
<dbReference type="STRING" id="570521.SAMN04488508_101143"/>
<keyword evidence="2" id="KW-1185">Reference proteome</keyword>
<name>A0A1M6A7S0_9FLAO</name>
<evidence type="ECO:0000313" key="1">
    <source>
        <dbReference type="EMBL" id="SHI32497.1"/>
    </source>
</evidence>
<sequence>MCLAFGCGNKSFDTAEALQLYIQQPENEYVYSKTVNGVDFSVLYKPTDLLVNQELGDHKSAEIVDSLRDKYKAYMYFTVSMSKNNQELLSNVAGNKRRFGAMVNELAFGMEQKVHLYTPKKDTVLLVDYIYPRMYGMSGATTMLFVYPREQKVTNQEFMTLSIEDLGFYTGEVKFKIPTKIIASEPRIQFN</sequence>
<evidence type="ECO:0000313" key="2">
    <source>
        <dbReference type="Proteomes" id="UP000184432"/>
    </source>
</evidence>